<keyword evidence="1" id="KW-0732">Signal</keyword>
<evidence type="ECO:0000313" key="3">
    <source>
        <dbReference type="EMBL" id="AZQ65026.1"/>
    </source>
</evidence>
<proteinExistence type="predicted"/>
<evidence type="ECO:0000256" key="1">
    <source>
        <dbReference type="SAM" id="SignalP"/>
    </source>
</evidence>
<accession>A0A3S9P9Z4</accession>
<dbReference type="AlphaFoldDB" id="A0A3S9P9Z4"/>
<dbReference type="Pfam" id="PF18962">
    <property type="entry name" value="Por_Secre_tail"/>
    <property type="match status" value="1"/>
</dbReference>
<dbReference type="KEGG" id="fll:EI427_22665"/>
<organism evidence="3 4">
    <name type="scientific">Flammeovirga pectinis</name>
    <dbReference type="NCBI Taxonomy" id="2494373"/>
    <lineage>
        <taxon>Bacteria</taxon>
        <taxon>Pseudomonadati</taxon>
        <taxon>Bacteroidota</taxon>
        <taxon>Cytophagia</taxon>
        <taxon>Cytophagales</taxon>
        <taxon>Flammeovirgaceae</taxon>
        <taxon>Flammeovirga</taxon>
    </lineage>
</organism>
<dbReference type="InterPro" id="IPR026444">
    <property type="entry name" value="Secre_tail"/>
</dbReference>
<gene>
    <name evidence="3" type="ORF">EI427_22665</name>
</gene>
<evidence type="ECO:0000259" key="2">
    <source>
        <dbReference type="Pfam" id="PF18962"/>
    </source>
</evidence>
<dbReference type="Proteomes" id="UP000267268">
    <property type="component" value="Chromosome 2"/>
</dbReference>
<sequence>MMKFTPKFLLLLLLSISMLNAYSQNINLQDINKGNVEQFKSTKYGTATYFGSTLFIGTKTYETSSRLTIVEGDLIIRNKGQLFIKSTDTLVVYGNLVLRSSNKEKDTKVRNSKIENSGNLIVQKNFYLGKLDSEKAINFNNKQGANLLIGESFLGPHPHKCNFGGNIGVMGDVNIHFHIEEGKGKHKHQEPKHNKINDLNKFYYFSINQSNFAKHDKNSKIPQSKINHFVKIRGKSLEDKIPSINEPLRIISHYLTNKIDKTDLPVELTSFNVNIENGKVFSVWETAQEINNSHFKLERSIDGKNYETIAEFVEGAGNSNVANTYEVEDEKPKKGKVYYRLTQVDFDGKTESWIEVLNNGKLEQGEVVSIYPNPAQYTLNVALNLMEDEVATFEFINTSTGQLVDNTPNLDLSRSKAVFDVSTFTPGTYVLIVKLNGKISHRDQVVILGNKSRGNEIEKEDKK</sequence>
<dbReference type="EMBL" id="CP034563">
    <property type="protein sequence ID" value="AZQ65026.1"/>
    <property type="molecule type" value="Genomic_DNA"/>
</dbReference>
<dbReference type="OrthoDB" id="1443240at2"/>
<evidence type="ECO:0000313" key="4">
    <source>
        <dbReference type="Proteomes" id="UP000267268"/>
    </source>
</evidence>
<keyword evidence="4" id="KW-1185">Reference proteome</keyword>
<dbReference type="RefSeq" id="WP_126619332.1">
    <property type="nucleotide sequence ID" value="NZ_CP034563.1"/>
</dbReference>
<protein>
    <submittedName>
        <fullName evidence="3">T9SS type A sorting domain-containing protein</fullName>
    </submittedName>
</protein>
<reference evidence="3 4" key="1">
    <citation type="submission" date="2018-12" db="EMBL/GenBank/DDBJ databases">
        <title>Flammeovirga pectinis sp. nov., isolated from the gut of the Korean scallop, Patinopecten yessoensis.</title>
        <authorList>
            <person name="Bae J.-W."/>
            <person name="Jeong Y.-S."/>
            <person name="Kang W."/>
        </authorList>
    </citation>
    <scope>NUCLEOTIDE SEQUENCE [LARGE SCALE GENOMIC DNA]</scope>
    <source>
        <strain evidence="3 4">L12M1</strain>
    </source>
</reference>
<name>A0A3S9P9Z4_9BACT</name>
<feature type="signal peptide" evidence="1">
    <location>
        <begin position="1"/>
        <end position="23"/>
    </location>
</feature>
<dbReference type="NCBIfam" id="TIGR04183">
    <property type="entry name" value="Por_Secre_tail"/>
    <property type="match status" value="1"/>
</dbReference>
<feature type="domain" description="Secretion system C-terminal sorting" evidence="2">
    <location>
        <begin position="370"/>
        <end position="441"/>
    </location>
</feature>
<feature type="chain" id="PRO_5019494291" evidence="1">
    <location>
        <begin position="24"/>
        <end position="463"/>
    </location>
</feature>